<sequence length="527" mass="60174">MHYINKPLYSENETAISESSLSLISKFLSANMGLYFPKERWPDLRRGIVSACQEFDHKDPESFIQWLLSSSLTKSRIESLAIHLTIGETYFFRDKNVFNALETHILPKLMQARQKTGKCLRLWSAACSTGEEPYSLAILLSKMIPDLSDWNITICATDINPQFLKKALGGIYTKWSFRGTSERFKDTYFTKTKNGHYRLDPLIKKMVKFSYLNLMDNCYPSITNNTNAMDLIFCRNVLMYFPPEYVKKVISRIYRSNSKGGWFVVSPGEMPNQFHSKFNTVYCDGAIFYQKGSSQTSFKQDFKENPVFPIPENQPKNQLDYQNYFQQELIFLEKTDITDEIMPQPLKISPESPKSTEPDKSSSKQALQLFKKGEYTKAAELLRELLSNDQFNADAMTLLAQTYANKGDLAKAAQWCEKAIVTDKLNPSFHYLLSTIMAEMGRMEEAASALKNVLYLDYNFVLAYFSLGNINCRLGKLKESKKNFDNAISILSGMQTDDIVPESDGITAGRLMEIIKLTSGQEAANEQ</sequence>
<name>A0A1H2G8Y5_9BACT</name>
<feature type="domain" description="CheR-type methyltransferase" evidence="5">
    <location>
        <begin position="9"/>
        <end position="301"/>
    </location>
</feature>
<dbReference type="AlphaFoldDB" id="A0A1H2G8Y5"/>
<dbReference type="InterPro" id="IPR000780">
    <property type="entry name" value="CheR_MeTrfase"/>
</dbReference>
<evidence type="ECO:0000256" key="1">
    <source>
        <dbReference type="ARBA" id="ARBA00022603"/>
    </source>
</evidence>
<dbReference type="SMART" id="SM00028">
    <property type="entry name" value="TPR"/>
    <property type="match status" value="4"/>
</dbReference>
<dbReference type="PROSITE" id="PS50123">
    <property type="entry name" value="CHER"/>
    <property type="match status" value="1"/>
</dbReference>
<organism evidence="6 7">
    <name type="scientific">Desulfobacula phenolica</name>
    <dbReference type="NCBI Taxonomy" id="90732"/>
    <lineage>
        <taxon>Bacteria</taxon>
        <taxon>Pseudomonadati</taxon>
        <taxon>Thermodesulfobacteriota</taxon>
        <taxon>Desulfobacteria</taxon>
        <taxon>Desulfobacterales</taxon>
        <taxon>Desulfobacteraceae</taxon>
        <taxon>Desulfobacula</taxon>
    </lineage>
</organism>
<dbReference type="InterPro" id="IPR011990">
    <property type="entry name" value="TPR-like_helical_dom_sf"/>
</dbReference>
<dbReference type="Pfam" id="PF13432">
    <property type="entry name" value="TPR_16"/>
    <property type="match status" value="1"/>
</dbReference>
<dbReference type="InterPro" id="IPR050903">
    <property type="entry name" value="Bact_Chemotaxis_MeTrfase"/>
</dbReference>
<dbReference type="Gene3D" id="3.40.50.150">
    <property type="entry name" value="Vaccinia Virus protein VP39"/>
    <property type="match status" value="1"/>
</dbReference>
<dbReference type="Gene3D" id="1.25.40.10">
    <property type="entry name" value="Tetratricopeptide repeat domain"/>
    <property type="match status" value="1"/>
</dbReference>
<evidence type="ECO:0000256" key="2">
    <source>
        <dbReference type="ARBA" id="ARBA00022679"/>
    </source>
</evidence>
<dbReference type="SUPFAM" id="SSF48452">
    <property type="entry name" value="TPR-like"/>
    <property type="match status" value="1"/>
</dbReference>
<dbReference type="SMART" id="SM00138">
    <property type="entry name" value="MeTrc"/>
    <property type="match status" value="1"/>
</dbReference>
<dbReference type="SUPFAM" id="SSF53335">
    <property type="entry name" value="S-adenosyl-L-methionine-dependent methyltransferases"/>
    <property type="match status" value="1"/>
</dbReference>
<evidence type="ECO:0000313" key="7">
    <source>
        <dbReference type="Proteomes" id="UP000199608"/>
    </source>
</evidence>
<keyword evidence="1 6" id="KW-0489">Methyltransferase</keyword>
<keyword evidence="7" id="KW-1185">Reference proteome</keyword>
<dbReference type="InterPro" id="IPR029063">
    <property type="entry name" value="SAM-dependent_MTases_sf"/>
</dbReference>
<evidence type="ECO:0000256" key="3">
    <source>
        <dbReference type="ARBA" id="ARBA00022691"/>
    </source>
</evidence>
<dbReference type="Pfam" id="PF01739">
    <property type="entry name" value="CheR"/>
    <property type="match status" value="1"/>
</dbReference>
<keyword evidence="3" id="KW-0949">S-adenosyl-L-methionine</keyword>
<proteinExistence type="predicted"/>
<gene>
    <name evidence="6" type="ORF">SAMN04487931_10577</name>
</gene>
<protein>
    <submittedName>
        <fullName evidence="6">MCP methyltransferase, CheR-type</fullName>
    </submittedName>
</protein>
<dbReference type="GO" id="GO:0032259">
    <property type="term" value="P:methylation"/>
    <property type="evidence" value="ECO:0007669"/>
    <property type="project" value="UniProtKB-KW"/>
</dbReference>
<dbReference type="GO" id="GO:0008757">
    <property type="term" value="F:S-adenosylmethionine-dependent methyltransferase activity"/>
    <property type="evidence" value="ECO:0007669"/>
    <property type="project" value="InterPro"/>
</dbReference>
<evidence type="ECO:0000256" key="4">
    <source>
        <dbReference type="SAM" id="MobiDB-lite"/>
    </source>
</evidence>
<dbReference type="EMBL" id="FNLL01000005">
    <property type="protein sequence ID" value="SDU16236.1"/>
    <property type="molecule type" value="Genomic_DNA"/>
</dbReference>
<dbReference type="InterPro" id="IPR022642">
    <property type="entry name" value="CheR_C"/>
</dbReference>
<feature type="region of interest" description="Disordered" evidence="4">
    <location>
        <begin position="343"/>
        <end position="363"/>
    </location>
</feature>
<accession>A0A1H2G8Y5</accession>
<keyword evidence="2 6" id="KW-0808">Transferase</keyword>
<dbReference type="Proteomes" id="UP000199608">
    <property type="component" value="Unassembled WGS sequence"/>
</dbReference>
<dbReference type="PANTHER" id="PTHR24422">
    <property type="entry name" value="CHEMOTAXIS PROTEIN METHYLTRANSFERASE"/>
    <property type="match status" value="1"/>
</dbReference>
<reference evidence="7" key="1">
    <citation type="submission" date="2016-10" db="EMBL/GenBank/DDBJ databases">
        <authorList>
            <person name="Varghese N."/>
            <person name="Submissions S."/>
        </authorList>
    </citation>
    <scope>NUCLEOTIDE SEQUENCE [LARGE SCALE GENOMIC DNA]</scope>
    <source>
        <strain evidence="7">DSM 3384</strain>
    </source>
</reference>
<dbReference type="InterPro" id="IPR019734">
    <property type="entry name" value="TPR_rpt"/>
</dbReference>
<evidence type="ECO:0000313" key="6">
    <source>
        <dbReference type="EMBL" id="SDU16236.1"/>
    </source>
</evidence>
<dbReference type="PRINTS" id="PR00996">
    <property type="entry name" value="CHERMTFRASE"/>
</dbReference>
<dbReference type="PANTHER" id="PTHR24422:SF19">
    <property type="entry name" value="CHEMOTAXIS PROTEIN METHYLTRANSFERASE"/>
    <property type="match status" value="1"/>
</dbReference>
<evidence type="ECO:0000259" key="5">
    <source>
        <dbReference type="PROSITE" id="PS50123"/>
    </source>
</evidence>